<dbReference type="Proteomes" id="UP000570851">
    <property type="component" value="Unassembled WGS sequence"/>
</dbReference>
<dbReference type="Gene3D" id="3.40.50.300">
    <property type="entry name" value="P-loop containing nucleotide triphosphate hydrolases"/>
    <property type="match status" value="2"/>
</dbReference>
<dbReference type="PROSITE" id="PS51193">
    <property type="entry name" value="HELICASE_ATP_BIND_2"/>
    <property type="match status" value="1"/>
</dbReference>
<dbReference type="PROSITE" id="PS51192">
    <property type="entry name" value="HELICASE_ATP_BIND_1"/>
    <property type="match status" value="1"/>
</dbReference>
<comment type="caution">
    <text evidence="8">The sequence shown here is derived from an EMBL/GenBank/DDBJ whole genome shotgun (WGS) entry which is preliminary data.</text>
</comment>
<evidence type="ECO:0000256" key="1">
    <source>
        <dbReference type="ARBA" id="ARBA00022741"/>
    </source>
</evidence>
<accession>A0ABR6S852</accession>
<evidence type="ECO:0000259" key="5">
    <source>
        <dbReference type="PROSITE" id="PS51192"/>
    </source>
</evidence>
<dbReference type="InterPro" id="IPR011545">
    <property type="entry name" value="DEAD/DEAH_box_helicase_dom"/>
</dbReference>
<evidence type="ECO:0000256" key="2">
    <source>
        <dbReference type="ARBA" id="ARBA00022801"/>
    </source>
</evidence>
<reference evidence="8 9" key="1">
    <citation type="submission" date="2019-11" db="EMBL/GenBank/DDBJ databases">
        <title>Comparison of genomes from free-living endosymbiotic cyanobacteria isolated from Azolla.</title>
        <authorList>
            <person name="Thiel T."/>
            <person name="Pratte B."/>
        </authorList>
    </citation>
    <scope>NUCLEOTIDE SEQUENCE [LARGE SCALE GENOMIC DNA]</scope>
    <source>
        <strain evidence="8 9">N2B</strain>
    </source>
</reference>
<feature type="domain" description="Helicase ATP-binding" evidence="6">
    <location>
        <begin position="83"/>
        <end position="373"/>
    </location>
</feature>
<dbReference type="SUPFAM" id="SSF52540">
    <property type="entry name" value="P-loop containing nucleoside triphosphate hydrolases"/>
    <property type="match status" value="2"/>
</dbReference>
<dbReference type="Pfam" id="PF09369">
    <property type="entry name" value="MZB"/>
    <property type="match status" value="1"/>
</dbReference>
<keyword evidence="8" id="KW-0347">Helicase</keyword>
<evidence type="ECO:0000259" key="6">
    <source>
        <dbReference type="PROSITE" id="PS51193"/>
    </source>
</evidence>
<protein>
    <submittedName>
        <fullName evidence="8">DEAD/DEAH box helicase</fullName>
    </submittedName>
</protein>
<keyword evidence="3" id="KW-0067">ATP-binding</keyword>
<evidence type="ECO:0000256" key="3">
    <source>
        <dbReference type="ARBA" id="ARBA00022840"/>
    </source>
</evidence>
<keyword evidence="9" id="KW-1185">Reference proteome</keyword>
<keyword evidence="2" id="KW-0378">Hydrolase</keyword>
<dbReference type="InterPro" id="IPR014013">
    <property type="entry name" value="Helic_SF1/SF2_ATP-bd_DinG/Rad3"/>
</dbReference>
<dbReference type="InterPro" id="IPR027417">
    <property type="entry name" value="P-loop_NTPase"/>
</dbReference>
<proteinExistence type="predicted"/>
<dbReference type="PANTHER" id="PTHR47957:SF3">
    <property type="entry name" value="ATP-DEPENDENT HELICASE HRQ1"/>
    <property type="match status" value="1"/>
</dbReference>
<feature type="domain" description="Helicase C-terminal" evidence="7">
    <location>
        <begin position="1037"/>
        <end position="1207"/>
    </location>
</feature>
<dbReference type="PANTHER" id="PTHR47957">
    <property type="entry name" value="ATP-DEPENDENT HELICASE HRQ1"/>
    <property type="match status" value="1"/>
</dbReference>
<dbReference type="Pfam" id="PF00271">
    <property type="entry name" value="Helicase_C"/>
    <property type="match status" value="1"/>
</dbReference>
<evidence type="ECO:0000256" key="4">
    <source>
        <dbReference type="SAM" id="MobiDB-lite"/>
    </source>
</evidence>
<evidence type="ECO:0000259" key="7">
    <source>
        <dbReference type="PROSITE" id="PS51194"/>
    </source>
</evidence>
<evidence type="ECO:0000313" key="9">
    <source>
        <dbReference type="Proteomes" id="UP000570851"/>
    </source>
</evidence>
<dbReference type="InterPro" id="IPR001650">
    <property type="entry name" value="Helicase_C-like"/>
</dbReference>
<dbReference type="InterPro" id="IPR018973">
    <property type="entry name" value="MZB"/>
</dbReference>
<feature type="region of interest" description="Disordered" evidence="4">
    <location>
        <begin position="1559"/>
        <end position="1583"/>
    </location>
</feature>
<organism evidence="8 9">
    <name type="scientific">Trichormus variabilis N2B</name>
    <dbReference type="NCBI Taxonomy" id="2681315"/>
    <lineage>
        <taxon>Bacteria</taxon>
        <taxon>Bacillati</taxon>
        <taxon>Cyanobacteriota</taxon>
        <taxon>Cyanophyceae</taxon>
        <taxon>Nostocales</taxon>
        <taxon>Nostocaceae</taxon>
        <taxon>Trichormus</taxon>
    </lineage>
</organism>
<keyword evidence="1" id="KW-0547">Nucleotide-binding</keyword>
<dbReference type="SMART" id="SM00487">
    <property type="entry name" value="DEXDc"/>
    <property type="match status" value="1"/>
</dbReference>
<feature type="domain" description="Helicase ATP-binding" evidence="5">
    <location>
        <begin position="105"/>
        <end position="351"/>
    </location>
</feature>
<dbReference type="SMART" id="SM00490">
    <property type="entry name" value="HELICc"/>
    <property type="match status" value="1"/>
</dbReference>
<dbReference type="InterPro" id="IPR014001">
    <property type="entry name" value="Helicase_ATP-bd"/>
</dbReference>
<dbReference type="PROSITE" id="PS51194">
    <property type="entry name" value="HELICASE_CTER"/>
    <property type="match status" value="1"/>
</dbReference>
<evidence type="ECO:0000313" key="8">
    <source>
        <dbReference type="EMBL" id="MBC1302566.1"/>
    </source>
</evidence>
<name>A0ABR6S852_ANAVA</name>
<dbReference type="EMBL" id="JACKZP010000037">
    <property type="protein sequence ID" value="MBC1302566.1"/>
    <property type="molecule type" value="Genomic_DNA"/>
</dbReference>
<dbReference type="Pfam" id="PF00270">
    <property type="entry name" value="DEAD"/>
    <property type="match status" value="2"/>
</dbReference>
<sequence length="2097" mass="238992">MPFGMKNNSNYLDPIAAVEQPRQDFIRYLLTAYPLRDPHLRYGLKQQLEVPGTVWQHPYLEGSQPYRPANSVNALVSQGVLHPEMASLFTPNQRPLYEHQENAVKAVIQQKQNIVVATGTGSGKTECFLIPMLDMLLKEEANLAIAGVRALILYPMNALVNDQVKRLRKLLCSQETIKIRFGFYTSRTENDRHKAEEALAEELQAYESEELWELFTQKEKSSLNLSTRERLIDEAIAKIQKIQAISRQEIWEKPPHILVTNYSMLEHMLIRPVERNKVFATSASTFKMLVVDEAHTYNGSTGSEVSMLIERLKVAVEQEKPGKIRCIATSASLGDASVNNEILEFATKFFGESFNQVIRGDRVKAIERLGEPYLLSAELTHEEILAYLSILELPKIDDDLSIWFDRLSGFVPTEHLKAAETKAQGDVHQFLWYALKQHPIVHRLIEFLSRQPQPWEKITQSTEFWCVNLPFKSDGTIDDTETKFALAHLLQLGTLARENSESLPLLPVRIHLLFRSLEGMYACINPQCPGGVCDPNYEDKPRRYGRLYLNEKRTCDDCNSPVLELGSCYQCGQAYAFTQINGVSKLEPLPRSNQGLRENDKIYTLTSGLLDSITEEEEIGEEEQESSPTNTLIIRQRDGWIGLPTSVTFTNKSSEPNEFYLAWHRPRDKDAKDLSGCYLPRCAACGTRPIRAQAINRFVAYTDEPLEAMIDSLFDLLPESQEDQGSASKRKLLTFSDGRQDAAFFASDYQRTHTETVYRQIIWQAFQELNPDDDIVSINQLINKVKQQFLETSIPHPDRDSRKNYLSYYPDDEESLENYRDCQDSAEARAKELLLREFALPFNRRSTLEAYALFACHIELRDERLIELVAREFEISNAEAKIFLIVLTDIIRRTGIVSIDGASRYFPETGGVEGVRPEMVDIQGRSKNYLFLEKSPDEQKKFKDSPSFIPKWKQKTGEVSQVQNRLGWYYLQLFGDNLPNRDKFVALFKQLEQLRLLEKAKNGHQLNWTRLNIIKTQHDWYQCDRCQQIIHVPGLSDVQKSQTKLNIFGCPAFKCTGQLQPYYAEKIEQVRNEHYQQYIIKNRLPLPLRSQEHTAQLGVTELERRENRFRRGQINLLSCSTTLEMGVDIGELQAVVLRNFPPHVSNYQQRAGRAGRRTDGVAITLMYGQRRPHDRFYFEQPEQLIAGSNQIPKLDADNFQIQQRHIRAELLAEFLKTKERGAEKVTIAEFFSLPVHKFDSLDTPPPTAIVSELQEWLHSDDAHNLAQLWINKLKISYAATDILNQFVAAILVFQQAQLADWNDLVLLLKDIQDSITAETDRTKRKGIEKRRDGIEAELEKIGKRRLHDELVQASILPIYGFPIDVVRLLTGESDEFKSSQGKHRLERDRRLALGEYAPSQDIVVDDRVYQSVGILRPSDLEQKYYWVCKNCNHFESSISEQIIEQCSVCGCKPTPAAAGKMKLYKVPKAFTTDWSVTPKVTPYTKPQRQLTSQVFLAKSGEDQEQLESEFYKLTVNKGGILFLANQGSLGRGKGFSKEGFAICQYCGRDLSELVQKQREANNAKGGSKKASSKASSTAHKHPITAKDCSGTGYPHIHLGHEFRSDLLKIEFQKIANLKPLFGDVVHYGDGGTVASVTEQIYHDTDGMAFWRSLTYALIAAAAQVIDVPRSELDGLFTPLPNQLAQIIIYDNVPGGAGYSKRIADHFFQVLEKALEITASCSCDTSCYDCLRTYSNQPFHAELNRKIVANFLTDLVVKPDPELQAFAPNANRVKLSQMATRVPAICRMAGKESMIYLPSLIDTFNLNNGSPLPWLKLLKDAVYSMQRSNIALELILNQLPEPNTAASDATRRNLQLLQKHLQQWVDQELLKLYQTSVNDVPILCLSTQQQNRIALQLHQQEWFETRSGEGVDTVFQRLQNLRSQARPVEAIELEDPNTTVIFPDRTWSNLTITQLRQRLGIDRVFSGGGVKIVYRDRYLNEKGGKILADLLQGDGINENSSVTIWVLEDYKGELGSQRKANLEAALTQIQRMGVSTTVKVQPWYERSYFPHSREMEVLTANGQRYKIMFDKGMDFLELKATGVYSVTESTYVVINKQD</sequence>
<gene>
    <name evidence="8" type="ORF">GNE12_11645</name>
</gene>
<dbReference type="GO" id="GO:0004386">
    <property type="term" value="F:helicase activity"/>
    <property type="evidence" value="ECO:0007669"/>
    <property type="project" value="UniProtKB-KW"/>
</dbReference>